<dbReference type="eggNOG" id="ENOG502RANS">
    <property type="taxonomic scope" value="Eukaryota"/>
</dbReference>
<accession>R0H9C7</accession>
<dbReference type="InterPro" id="IPR054483">
    <property type="entry name" value="DC1-like_CT"/>
</dbReference>
<keyword evidence="1" id="KW-0677">Repeat</keyword>
<dbReference type="InterPro" id="IPR053192">
    <property type="entry name" value="Vacuole_Formation_Reg"/>
</dbReference>
<feature type="domain" description="DC1" evidence="2">
    <location>
        <begin position="65"/>
        <end position="114"/>
    </location>
</feature>
<dbReference type="InterPro" id="IPR004146">
    <property type="entry name" value="DC1"/>
</dbReference>
<protein>
    <recommendedName>
        <fullName evidence="6">Phorbol-ester/DAG-type domain-containing protein</fullName>
    </recommendedName>
</protein>
<evidence type="ECO:0000256" key="1">
    <source>
        <dbReference type="ARBA" id="ARBA00022737"/>
    </source>
</evidence>
<dbReference type="PANTHER" id="PTHR32410:SF154">
    <property type="entry name" value="CHP-RICH ZINC FINGER PROTEIN-LIKE-RELATED"/>
    <property type="match status" value="1"/>
</dbReference>
<sequence>SCSMDSKEVSLPLIHEHLMMPWNDLRKGDCCGRLEAISDGYYCKSCDVFVHKRCGDECSEFIEHPCHSIHTLKLVGGNKIKPGSHYCDLCGKRISVNICYHCKICDFDVDLYCAKNPPPEVIDISETHHHKLTLFKERIEFDCDAKCGKSGDGFSYKCHECDLSFHVDCVWNPEEATHLSEGQPPDYSDGKCRLCGREIDELFYHCYLCNFTLDMHCVLNPPRQSLLELKAHDHQLTLLPRLDSHDHRMSRTSVLGVLDAICGVCWQKMNWTYGGYSCQRCHDYVVHSKCATRKHVLDGKELKGVPGDPEVVEPYKIIDDNTLQYFSHKEHYLRLHRNGFFWEEFKRCRACTHPIDLQSFFGCMECDFILHKTCAEFPRKIWHVLYNKRLSLVTSEDDIYECYACQRMSNGFRYQREDKVFDVICGTIAEPFIHPSHLHHPLYYIPQVEERECNGCKELASHLLTCIEDGCGFFLDFKCATLPQVVMHSIDDYPLSLCYGKDTNGKHWCEICNRETDIKTWFYTCKDQHDSFHIDCEIEDFSGIMPASTIDVLSKSFKVMLNNGVSRPFCSSCKSHCMYPIMLKRLGTSDTYVCSASCLSKVLDPINQIGG</sequence>
<evidence type="ECO:0000313" key="4">
    <source>
        <dbReference type="EMBL" id="EOA20203.1"/>
    </source>
</evidence>
<gene>
    <name evidence="4" type="ORF">CARUB_v10000498mg</name>
</gene>
<dbReference type="AlphaFoldDB" id="R0H9C7"/>
<evidence type="ECO:0000259" key="2">
    <source>
        <dbReference type="Pfam" id="PF03107"/>
    </source>
</evidence>
<reference evidence="5" key="1">
    <citation type="journal article" date="2013" name="Nat. Genet.">
        <title>The Capsella rubella genome and the genomic consequences of rapid mating system evolution.</title>
        <authorList>
            <person name="Slotte T."/>
            <person name="Hazzouri K.M."/>
            <person name="Agren J.A."/>
            <person name="Koenig D."/>
            <person name="Maumus F."/>
            <person name="Guo Y.L."/>
            <person name="Steige K."/>
            <person name="Platts A.E."/>
            <person name="Escobar J.S."/>
            <person name="Newman L.K."/>
            <person name="Wang W."/>
            <person name="Mandakova T."/>
            <person name="Vello E."/>
            <person name="Smith L.M."/>
            <person name="Henz S.R."/>
            <person name="Steffen J."/>
            <person name="Takuno S."/>
            <person name="Brandvain Y."/>
            <person name="Coop G."/>
            <person name="Andolfatto P."/>
            <person name="Hu T.T."/>
            <person name="Blanchette M."/>
            <person name="Clark R.M."/>
            <person name="Quesneville H."/>
            <person name="Nordborg M."/>
            <person name="Gaut B.S."/>
            <person name="Lysak M.A."/>
            <person name="Jenkins J."/>
            <person name="Grimwood J."/>
            <person name="Chapman J."/>
            <person name="Prochnik S."/>
            <person name="Shu S."/>
            <person name="Rokhsar D."/>
            <person name="Schmutz J."/>
            <person name="Weigel D."/>
            <person name="Wright S.I."/>
        </authorList>
    </citation>
    <scope>NUCLEOTIDE SEQUENCE [LARGE SCALE GENOMIC DNA]</scope>
    <source>
        <strain evidence="5">cv. Monte Gargano</strain>
    </source>
</reference>
<dbReference type="PANTHER" id="PTHR32410">
    <property type="entry name" value="CYSTEINE/HISTIDINE-RICH C1 DOMAIN FAMILY PROTEIN"/>
    <property type="match status" value="1"/>
</dbReference>
<evidence type="ECO:0000259" key="3">
    <source>
        <dbReference type="Pfam" id="PF22926"/>
    </source>
</evidence>
<dbReference type="SUPFAM" id="SSF57889">
    <property type="entry name" value="Cysteine-rich domain"/>
    <property type="match status" value="5"/>
</dbReference>
<evidence type="ECO:0000313" key="5">
    <source>
        <dbReference type="Proteomes" id="UP000029121"/>
    </source>
</evidence>
<dbReference type="EMBL" id="KB870810">
    <property type="protein sequence ID" value="EOA20203.1"/>
    <property type="molecule type" value="Genomic_DNA"/>
</dbReference>
<feature type="domain" description="DC1" evidence="2">
    <location>
        <begin position="244"/>
        <end position="291"/>
    </location>
</feature>
<dbReference type="Pfam" id="PF03107">
    <property type="entry name" value="C1_2"/>
    <property type="match status" value="6"/>
</dbReference>
<feature type="domain" description="DC1-like C-terminal" evidence="3">
    <location>
        <begin position="557"/>
        <end position="599"/>
    </location>
</feature>
<organism evidence="4 5">
    <name type="scientific">Capsella rubella</name>
    <dbReference type="NCBI Taxonomy" id="81985"/>
    <lineage>
        <taxon>Eukaryota</taxon>
        <taxon>Viridiplantae</taxon>
        <taxon>Streptophyta</taxon>
        <taxon>Embryophyta</taxon>
        <taxon>Tracheophyta</taxon>
        <taxon>Spermatophyta</taxon>
        <taxon>Magnoliopsida</taxon>
        <taxon>eudicotyledons</taxon>
        <taxon>Gunneridae</taxon>
        <taxon>Pentapetalae</taxon>
        <taxon>rosids</taxon>
        <taxon>malvids</taxon>
        <taxon>Brassicales</taxon>
        <taxon>Brassicaceae</taxon>
        <taxon>Camelineae</taxon>
        <taxon>Capsella</taxon>
    </lineage>
</organism>
<dbReference type="InterPro" id="IPR046349">
    <property type="entry name" value="C1-like_sf"/>
</dbReference>
<keyword evidence="5" id="KW-1185">Reference proteome</keyword>
<feature type="domain" description="DC1" evidence="2">
    <location>
        <begin position="491"/>
        <end position="536"/>
    </location>
</feature>
<feature type="domain" description="DC1" evidence="2">
    <location>
        <begin position="127"/>
        <end position="170"/>
    </location>
</feature>
<dbReference type="Pfam" id="PF22926">
    <property type="entry name" value="C1-like_CT"/>
    <property type="match status" value="1"/>
</dbReference>
<feature type="domain" description="DC1" evidence="2">
    <location>
        <begin position="183"/>
        <end position="218"/>
    </location>
</feature>
<proteinExistence type="predicted"/>
<feature type="non-terminal residue" evidence="4">
    <location>
        <position position="1"/>
    </location>
</feature>
<feature type="domain" description="DC1" evidence="2">
    <location>
        <begin position="326"/>
        <end position="375"/>
    </location>
</feature>
<name>R0H9C7_9BRAS</name>
<dbReference type="Proteomes" id="UP000029121">
    <property type="component" value="Unassembled WGS sequence"/>
</dbReference>
<evidence type="ECO:0008006" key="6">
    <source>
        <dbReference type="Google" id="ProtNLM"/>
    </source>
</evidence>